<dbReference type="PANTHER" id="PTHR14218:SF15">
    <property type="entry name" value="TRIPEPTIDYL-PEPTIDASE 1"/>
    <property type="match status" value="1"/>
</dbReference>
<dbReference type="RefSeq" id="WP_204633736.1">
    <property type="nucleotide sequence ID" value="NZ_BSOC01000001.1"/>
</dbReference>
<evidence type="ECO:0000313" key="12">
    <source>
        <dbReference type="Proteomes" id="UP001430193"/>
    </source>
</evidence>
<evidence type="ECO:0000256" key="8">
    <source>
        <dbReference type="PROSITE-ProRule" id="PRU01032"/>
    </source>
</evidence>
<dbReference type="SMART" id="SM00944">
    <property type="entry name" value="Pro-kuma_activ"/>
    <property type="match status" value="1"/>
</dbReference>
<dbReference type="SUPFAM" id="SSF52743">
    <property type="entry name" value="Subtilisin-like"/>
    <property type="match status" value="1"/>
</dbReference>
<evidence type="ECO:0000256" key="2">
    <source>
        <dbReference type="ARBA" id="ARBA00022670"/>
    </source>
</evidence>
<keyword evidence="12" id="KW-1185">Reference proteome</keyword>
<protein>
    <submittedName>
        <fullName evidence="11">Peptidase S53</fullName>
    </submittedName>
</protein>
<keyword evidence="5 8" id="KW-0720">Serine protease</keyword>
<dbReference type="InterPro" id="IPR050819">
    <property type="entry name" value="Tripeptidyl-peptidase_I"/>
</dbReference>
<dbReference type="Proteomes" id="UP001430193">
    <property type="component" value="Unassembled WGS sequence"/>
</dbReference>
<feature type="signal peptide" evidence="9">
    <location>
        <begin position="1"/>
        <end position="27"/>
    </location>
</feature>
<comment type="caution">
    <text evidence="8">Lacks conserved residue(s) required for the propagation of feature annotation.</text>
</comment>
<dbReference type="CDD" id="cd11377">
    <property type="entry name" value="Pro-peptidase_S53"/>
    <property type="match status" value="1"/>
</dbReference>
<keyword evidence="4 8" id="KW-0378">Hydrolase</keyword>
<comment type="cofactor">
    <cofactor evidence="1">
        <name>Ca(2+)</name>
        <dbReference type="ChEBI" id="CHEBI:29108"/>
    </cofactor>
</comment>
<dbReference type="Pfam" id="PF09286">
    <property type="entry name" value="Pro-kuma_activ"/>
    <property type="match status" value="1"/>
</dbReference>
<dbReference type="InterPro" id="IPR030400">
    <property type="entry name" value="Sedolisin_dom"/>
</dbReference>
<evidence type="ECO:0000256" key="1">
    <source>
        <dbReference type="ARBA" id="ARBA00001913"/>
    </source>
</evidence>
<evidence type="ECO:0000256" key="7">
    <source>
        <dbReference type="ARBA" id="ARBA00023145"/>
    </source>
</evidence>
<accession>A0ABS2KM36</accession>
<evidence type="ECO:0000256" key="3">
    <source>
        <dbReference type="ARBA" id="ARBA00022723"/>
    </source>
</evidence>
<reference evidence="11" key="1">
    <citation type="submission" date="2020-10" db="EMBL/GenBank/DDBJ databases">
        <title>Phylogeny of dyella-like bacteria.</title>
        <authorList>
            <person name="Fu J."/>
        </authorList>
    </citation>
    <scope>NUCLEOTIDE SEQUENCE</scope>
    <source>
        <strain evidence="11">DHON07</strain>
    </source>
</reference>
<keyword evidence="9" id="KW-0732">Signal</keyword>
<keyword evidence="7" id="KW-0865">Zymogen</keyword>
<proteinExistence type="predicted"/>
<keyword evidence="3" id="KW-0479">Metal-binding</keyword>
<feature type="active site" description="Charge relay system" evidence="8">
    <location>
        <position position="561"/>
    </location>
</feature>
<name>A0ABS2KM36_9GAMM</name>
<keyword evidence="6" id="KW-0106">Calcium</keyword>
<feature type="active site" description="Charge relay system" evidence="8">
    <location>
        <position position="294"/>
    </location>
</feature>
<comment type="caution">
    <text evidence="11">The sequence shown here is derived from an EMBL/GenBank/DDBJ whole genome shotgun (WGS) entry which is preliminary data.</text>
</comment>
<dbReference type="EMBL" id="JADIKF010000040">
    <property type="protein sequence ID" value="MBM7132219.1"/>
    <property type="molecule type" value="Genomic_DNA"/>
</dbReference>
<evidence type="ECO:0000256" key="4">
    <source>
        <dbReference type="ARBA" id="ARBA00022801"/>
    </source>
</evidence>
<evidence type="ECO:0000256" key="9">
    <source>
        <dbReference type="SAM" id="SignalP"/>
    </source>
</evidence>
<evidence type="ECO:0000259" key="10">
    <source>
        <dbReference type="PROSITE" id="PS51695"/>
    </source>
</evidence>
<evidence type="ECO:0000256" key="6">
    <source>
        <dbReference type="ARBA" id="ARBA00022837"/>
    </source>
</evidence>
<dbReference type="PROSITE" id="PS51695">
    <property type="entry name" value="SEDOLISIN"/>
    <property type="match status" value="1"/>
</dbReference>
<feature type="active site" description="Charge relay system" evidence="8">
    <location>
        <position position="290"/>
    </location>
</feature>
<organism evidence="11 12">
    <name type="scientific">Dyella mobilis</name>
    <dbReference type="NCBI Taxonomy" id="1849582"/>
    <lineage>
        <taxon>Bacteria</taxon>
        <taxon>Pseudomonadati</taxon>
        <taxon>Pseudomonadota</taxon>
        <taxon>Gammaproteobacteria</taxon>
        <taxon>Lysobacterales</taxon>
        <taxon>Rhodanobacteraceae</taxon>
        <taxon>Dyella</taxon>
    </lineage>
</organism>
<dbReference type="CDD" id="cd04056">
    <property type="entry name" value="Peptidases_S53"/>
    <property type="match status" value="1"/>
</dbReference>
<dbReference type="InterPro" id="IPR015366">
    <property type="entry name" value="S53_propep"/>
</dbReference>
<feature type="domain" description="Peptidase S53" evidence="10">
    <location>
        <begin position="217"/>
        <end position="642"/>
    </location>
</feature>
<dbReference type="Gene3D" id="3.40.50.200">
    <property type="entry name" value="Peptidase S8/S53 domain"/>
    <property type="match status" value="1"/>
</dbReference>
<dbReference type="InterPro" id="IPR036852">
    <property type="entry name" value="Peptidase_S8/S53_dom_sf"/>
</dbReference>
<dbReference type="SUPFAM" id="SSF54897">
    <property type="entry name" value="Protease propeptides/inhibitors"/>
    <property type="match status" value="1"/>
</dbReference>
<feature type="chain" id="PRO_5046385092" evidence="9">
    <location>
        <begin position="28"/>
        <end position="643"/>
    </location>
</feature>
<gene>
    <name evidence="11" type="ORF">ISS99_22035</name>
</gene>
<evidence type="ECO:0000313" key="11">
    <source>
        <dbReference type="EMBL" id="MBM7132219.1"/>
    </source>
</evidence>
<keyword evidence="2 8" id="KW-0645">Protease</keyword>
<sequence length="643" mass="68164">MFAKLHRKSLPLSLGLLLAGLSTGAIAANATPAVDAGAVAASQPVQVTLFLKLRNEAALEDYIKQTVTPGSAHYHQFLTTSQFAQQYGASNDAISRVQSYLQQQGLNSQVLPSHLAIRTSGTTAQLNALFSTSLHSYVSREDGRRFHKPASQPQVPSTIADVVDVVSGLNNEREYRSHRTSAPAFTAFNGQHPNIQPLAAGSTGSNSNPTASGIPGQYTVGDVANFYDINPLYDRGVLGKGSTIAIVTLSNFYPSDATTYWSDIGLQTKSNRITQVHVDGGGAIDGGSGETSIDVEQSGGVAPYANIIVYDAPNGTGNGYVDAFAQAVSDNVADSISTSWGSPEIYNFAALNINGASDTDTTDVGDLRAFHSIFLEAAVQGQSLFAAAGDSGAYDTARGLPTGSAVGDFSAPLTVDSPASDPFITAAGGTTTPFKYAFGTGPTESITQESVWGWDYLQNYFNTYIGPNVVNLFSNGGGGGVSVYWHTPFYQQFTNGIRTSEPNQSLVYNDPVAGLTTDLILPSHFHGRNVPDISLNADPFTGYVFVSTYDGGLNSGEGGTSFVAPQLNGITALLRQSTGHRIGLWNPQVYAIQNIFGYGWFTPFHSIRAGDNWFYYGKPHYNQGAGIGSLDVANLDMFLQSGF</sequence>
<dbReference type="PANTHER" id="PTHR14218">
    <property type="entry name" value="PROTEASE S8 TRIPEPTIDYL PEPTIDASE I CLN2"/>
    <property type="match status" value="1"/>
</dbReference>
<evidence type="ECO:0000256" key="5">
    <source>
        <dbReference type="ARBA" id="ARBA00022825"/>
    </source>
</evidence>